<reference evidence="1" key="1">
    <citation type="submission" date="2024-09" db="EMBL/GenBank/DDBJ databases">
        <title>Draft Genome Sequences of Neofusicoccum parvum.</title>
        <authorList>
            <person name="Ashida A."/>
            <person name="Camagna M."/>
            <person name="Tanaka A."/>
            <person name="Takemoto D."/>
        </authorList>
    </citation>
    <scope>NUCLEOTIDE SEQUENCE</scope>
    <source>
        <strain evidence="1">PPO83</strain>
    </source>
</reference>
<protein>
    <submittedName>
        <fullName evidence="1">Uncharacterized protein</fullName>
    </submittedName>
</protein>
<evidence type="ECO:0000313" key="1">
    <source>
        <dbReference type="EMBL" id="GME40132.1"/>
    </source>
</evidence>
<evidence type="ECO:0000313" key="2">
    <source>
        <dbReference type="Proteomes" id="UP001165186"/>
    </source>
</evidence>
<accession>A0ACB5SGP0</accession>
<organism evidence="1 2">
    <name type="scientific">Neofusicoccum parvum</name>
    <dbReference type="NCBI Taxonomy" id="310453"/>
    <lineage>
        <taxon>Eukaryota</taxon>
        <taxon>Fungi</taxon>
        <taxon>Dikarya</taxon>
        <taxon>Ascomycota</taxon>
        <taxon>Pezizomycotina</taxon>
        <taxon>Dothideomycetes</taxon>
        <taxon>Dothideomycetes incertae sedis</taxon>
        <taxon>Botryosphaeriales</taxon>
        <taxon>Botryosphaeriaceae</taxon>
        <taxon>Neofusicoccum</taxon>
    </lineage>
</organism>
<name>A0ACB5SGP0_9PEZI</name>
<dbReference type="Proteomes" id="UP001165186">
    <property type="component" value="Unassembled WGS sequence"/>
</dbReference>
<sequence length="315" mass="34080">MTSPRVLLLGGNGRTARVMTPLLLARSWHVTSVVRQATQHEQILRLAGEAKSEGQQQPLGSLDVAVVDLADIRSDADALALLRLHSPTYVVWAAGTVSPDAATVYAVDRDAYKHVINACAAAESSTTKFLAISFPAARRRRAPWWDDRDYAEYRAETAAFPAIQDARAQADRHLAAVVRRTGFQAVSLRPSWLTDGPPAGRWIILTFGWGNSISKDVLGLHHRLEAARQALASAHAELDAASRRATTLAHTKAGLDAQLVAGATAAHCIRVQRGFAGYNDTATQLLLKIRGLHNRATTVEISIALLGVSKVRECH</sequence>
<comment type="caution">
    <text evidence="1">The sequence shown here is derived from an EMBL/GenBank/DDBJ whole genome shotgun (WGS) entry which is preliminary data.</text>
</comment>
<proteinExistence type="predicted"/>
<keyword evidence="2" id="KW-1185">Reference proteome</keyword>
<dbReference type="EMBL" id="BSXG01000091">
    <property type="protein sequence ID" value="GME40132.1"/>
    <property type="molecule type" value="Genomic_DNA"/>
</dbReference>
<gene>
    <name evidence="1" type="primary">g9478</name>
    <name evidence="1" type="ORF">NpPPO83_00009478</name>
</gene>